<comment type="function">
    <text evidence="5">RNA helicase.</text>
</comment>
<feature type="compositionally biased region" description="Polar residues" evidence="6">
    <location>
        <begin position="690"/>
        <end position="699"/>
    </location>
</feature>
<keyword evidence="3 5" id="KW-0067">ATP-binding</keyword>
<evidence type="ECO:0000259" key="8">
    <source>
        <dbReference type="PROSITE" id="PS51194"/>
    </source>
</evidence>
<evidence type="ECO:0000256" key="1">
    <source>
        <dbReference type="ARBA" id="ARBA00022741"/>
    </source>
</evidence>
<comment type="catalytic activity">
    <reaction evidence="5">
        <text>ATP + H2O = ADP + phosphate + H(+)</text>
        <dbReference type="Rhea" id="RHEA:13065"/>
        <dbReference type="ChEBI" id="CHEBI:15377"/>
        <dbReference type="ChEBI" id="CHEBI:15378"/>
        <dbReference type="ChEBI" id="CHEBI:30616"/>
        <dbReference type="ChEBI" id="CHEBI:43474"/>
        <dbReference type="ChEBI" id="CHEBI:456216"/>
        <dbReference type="EC" id="3.6.4.13"/>
    </reaction>
</comment>
<dbReference type="SUPFAM" id="SSF52540">
    <property type="entry name" value="P-loop containing nucleoside triphosphate hydrolases"/>
    <property type="match status" value="1"/>
</dbReference>
<dbReference type="PROSITE" id="PS51192">
    <property type="entry name" value="HELICASE_ATP_BIND_1"/>
    <property type="match status" value="1"/>
</dbReference>
<dbReference type="Pfam" id="PF00270">
    <property type="entry name" value="DEAD"/>
    <property type="match status" value="1"/>
</dbReference>
<feature type="domain" description="Helicase C-terminal" evidence="8">
    <location>
        <begin position="379"/>
        <end position="537"/>
    </location>
</feature>
<evidence type="ECO:0000256" key="2">
    <source>
        <dbReference type="ARBA" id="ARBA00022801"/>
    </source>
</evidence>
<feature type="region of interest" description="Disordered" evidence="6">
    <location>
        <begin position="652"/>
        <end position="760"/>
    </location>
</feature>
<dbReference type="EMBL" id="LKCN02000014">
    <property type="protein sequence ID" value="RCI09589.1"/>
    <property type="molecule type" value="Genomic_DNA"/>
</dbReference>
<dbReference type="InterPro" id="IPR014001">
    <property type="entry name" value="Helicase_ATP-bd"/>
</dbReference>
<keyword evidence="1 5" id="KW-0547">Nucleotide-binding</keyword>
<evidence type="ECO:0000256" key="6">
    <source>
        <dbReference type="SAM" id="MobiDB-lite"/>
    </source>
</evidence>
<evidence type="ECO:0000256" key="5">
    <source>
        <dbReference type="RuleBase" id="RU365068"/>
    </source>
</evidence>
<evidence type="ECO:0000259" key="7">
    <source>
        <dbReference type="PROSITE" id="PS51192"/>
    </source>
</evidence>
<sequence>MFRLPLLLQRVKQQHKQRTQLARRFLYVLPGYHPERRHAGEVSKGLEAVDGEKTAPIKTQEAPVVGLEQLETRLHPELLKALRRRLDGEEVRGGTKEVVIEALLADDRPDAIVQARGGLRKMMTYLVPALQHVYASKDAAAAAASASSSSSSSSSSSPSSPSSSSSPSPQTTSTTTLTTTTTTTKKKKKKKHTNAQGGYISALVLVPTREIAWQISREARNIVGAEDKLLIYDAIGGVDKVRFEDALLRSSSGCFVVATPGRLLDLVNEEPVWRMLQSVDTLVIDEANHLFDAGFRDQLALISGRLAPKSDEQSRQTLIYSSNVPSTMETMAAPFFTSPNRLPVLTIIPKDEVPSYQSVPQHLLTVPDFASFLPVLLASLQAESERIGKESVKAIVFLPTGGFADLYANMINDLYRGILPVAACMSSRCKLGRRKKLLQEFIDARSGILVATDVVARGLTFPNVNYIFQVGLPHSLDSYYERLERFGGGAANNDNNNGKAIIILTKPELFFYERLINNKDKSYINLSKSPLPEEDRLRRVKEDLEPVMAYMGRAARFKLFLQLMSHYLSYNQEMGLSKDDVVSASYTFARDGLGAHNDHALDIDADLAEKMGIVNAPSLKLSRPRPKRRQQQEQPVVAVDKDNVQDVIETIQNDRSSSAFEPPFPPRIHKRAGMSWRDPQSWGEARNLPIFSQDNNRSSDGLDANQLPSGHGGVDGDGDGGGGHGGEHHHDCPSSSNHNDEPSSPETENQDTTHPPKIGT</sequence>
<proteinExistence type="inferred from homology"/>
<protein>
    <recommendedName>
        <fullName evidence="5">ATP-dependent RNA helicase</fullName>
        <ecNumber evidence="5">3.6.4.13</ecNumber>
    </recommendedName>
</protein>
<keyword evidence="5" id="KW-0347">Helicase</keyword>
<dbReference type="PANTHER" id="PTHR24031">
    <property type="entry name" value="RNA HELICASE"/>
    <property type="match status" value="1"/>
</dbReference>
<feature type="compositionally biased region" description="Low complexity" evidence="6">
    <location>
        <begin position="147"/>
        <end position="183"/>
    </location>
</feature>
<dbReference type="Gene3D" id="3.40.50.300">
    <property type="entry name" value="P-loop containing nucleotide triphosphate hydrolases"/>
    <property type="match status" value="2"/>
</dbReference>
<dbReference type="PROSITE" id="PS51194">
    <property type="entry name" value="HELICASE_CTER"/>
    <property type="match status" value="1"/>
</dbReference>
<organism evidence="9 10">
    <name type="scientific">Ophiocordyceps polyrhachis-furcata BCC 54312</name>
    <dbReference type="NCBI Taxonomy" id="1330021"/>
    <lineage>
        <taxon>Eukaryota</taxon>
        <taxon>Fungi</taxon>
        <taxon>Dikarya</taxon>
        <taxon>Ascomycota</taxon>
        <taxon>Pezizomycotina</taxon>
        <taxon>Sordariomycetes</taxon>
        <taxon>Hypocreomycetidae</taxon>
        <taxon>Hypocreales</taxon>
        <taxon>Ophiocordycipitaceae</taxon>
        <taxon>Ophiocordyceps</taxon>
    </lineage>
</organism>
<dbReference type="GO" id="GO:0016787">
    <property type="term" value="F:hydrolase activity"/>
    <property type="evidence" value="ECO:0007669"/>
    <property type="project" value="UniProtKB-KW"/>
</dbReference>
<keyword evidence="10" id="KW-1185">Reference proteome</keyword>
<dbReference type="Pfam" id="PF00271">
    <property type="entry name" value="Helicase_C"/>
    <property type="match status" value="1"/>
</dbReference>
<feature type="region of interest" description="Disordered" evidence="6">
    <location>
        <begin position="147"/>
        <end position="192"/>
    </location>
</feature>
<evidence type="ECO:0000256" key="4">
    <source>
        <dbReference type="ARBA" id="ARBA00022884"/>
    </source>
</evidence>
<reference evidence="9 10" key="1">
    <citation type="journal article" date="2015" name="BMC Genomics">
        <title>Insights from the genome of Ophiocordyceps polyrhachis-furcata to pathogenicity and host specificity in insect fungi.</title>
        <authorList>
            <person name="Wichadakul D."/>
            <person name="Kobmoo N."/>
            <person name="Ingsriswang S."/>
            <person name="Tangphatsornruang S."/>
            <person name="Chantasingh D."/>
            <person name="Luangsa-ard J.J."/>
            <person name="Eurwilaichitr L."/>
        </authorList>
    </citation>
    <scope>NUCLEOTIDE SEQUENCE [LARGE SCALE GENOMIC DNA]</scope>
    <source>
        <strain evidence="9 10">BCC 54312</strain>
    </source>
</reference>
<evidence type="ECO:0000313" key="9">
    <source>
        <dbReference type="EMBL" id="RCI09589.1"/>
    </source>
</evidence>
<dbReference type="EC" id="3.6.4.13" evidence="5"/>
<evidence type="ECO:0000256" key="3">
    <source>
        <dbReference type="ARBA" id="ARBA00022840"/>
    </source>
</evidence>
<name>A0A367L591_9HYPO</name>
<keyword evidence="2 5" id="KW-0378">Hydrolase</keyword>
<dbReference type="STRING" id="1330021.A0A367L591"/>
<feature type="compositionally biased region" description="Gly residues" evidence="6">
    <location>
        <begin position="710"/>
        <end position="724"/>
    </location>
</feature>
<dbReference type="GO" id="GO:0003724">
    <property type="term" value="F:RNA helicase activity"/>
    <property type="evidence" value="ECO:0007669"/>
    <property type="project" value="UniProtKB-EC"/>
</dbReference>
<dbReference type="SMART" id="SM00487">
    <property type="entry name" value="DEXDc"/>
    <property type="match status" value="1"/>
</dbReference>
<dbReference type="InterPro" id="IPR001650">
    <property type="entry name" value="Helicase_C-like"/>
</dbReference>
<dbReference type="GO" id="GO:0003723">
    <property type="term" value="F:RNA binding"/>
    <property type="evidence" value="ECO:0007669"/>
    <property type="project" value="UniProtKB-UniRule"/>
</dbReference>
<feature type="domain" description="Helicase ATP-binding" evidence="7">
    <location>
        <begin position="102"/>
        <end position="342"/>
    </location>
</feature>
<comment type="domain">
    <text evidence="5">The Q motif is unique to and characteristic of the DEAD box family of RNA helicases and controls ATP binding and hydrolysis.</text>
</comment>
<dbReference type="InterPro" id="IPR011545">
    <property type="entry name" value="DEAD/DEAH_box_helicase_dom"/>
</dbReference>
<accession>A0A367L591</accession>
<dbReference type="Proteomes" id="UP000253664">
    <property type="component" value="Unassembled WGS sequence"/>
</dbReference>
<dbReference type="InterPro" id="IPR027417">
    <property type="entry name" value="P-loop_NTPase"/>
</dbReference>
<comment type="similarity">
    <text evidence="5">Belongs to the DEAD box helicase family.</text>
</comment>
<dbReference type="OrthoDB" id="196131at2759"/>
<evidence type="ECO:0000313" key="10">
    <source>
        <dbReference type="Proteomes" id="UP000253664"/>
    </source>
</evidence>
<dbReference type="SMART" id="SM00490">
    <property type="entry name" value="HELICc"/>
    <property type="match status" value="1"/>
</dbReference>
<comment type="caution">
    <text evidence="9">The sequence shown here is derived from an EMBL/GenBank/DDBJ whole genome shotgun (WGS) entry which is preliminary data.</text>
</comment>
<dbReference type="GO" id="GO:0005524">
    <property type="term" value="F:ATP binding"/>
    <property type="evidence" value="ECO:0007669"/>
    <property type="project" value="UniProtKB-UniRule"/>
</dbReference>
<dbReference type="AlphaFoldDB" id="A0A367L591"/>
<keyword evidence="4 5" id="KW-0694">RNA-binding</keyword>
<gene>
    <name evidence="9" type="ORF">L249_4024</name>
</gene>
<feature type="compositionally biased region" description="Polar residues" evidence="6">
    <location>
        <begin position="733"/>
        <end position="753"/>
    </location>
</feature>